<keyword evidence="1" id="KW-0863">Zinc-finger</keyword>
<evidence type="ECO:0000313" key="5">
    <source>
        <dbReference type="Proteomes" id="UP000499080"/>
    </source>
</evidence>
<dbReference type="EMBL" id="BGPR01057381">
    <property type="protein sequence ID" value="GBO33720.1"/>
    <property type="molecule type" value="Genomic_DNA"/>
</dbReference>
<accession>A0A4Y2WBV5</accession>
<sequence>MTVSFICSAEIYFVDVSSACCSCSAGMLGKFCKHQFVVYYYYNVRSKNFPAFRAKKNMKQTCLALGQEAPSLEFYRPFRLDARDIFQQLMAVLTELPLQPLGHFMLLRSFPQNRIFRLRQIQIKNSEKTC</sequence>
<evidence type="ECO:0000313" key="3">
    <source>
        <dbReference type="EMBL" id="GBO33720.1"/>
    </source>
</evidence>
<dbReference type="Proteomes" id="UP000499080">
    <property type="component" value="Unassembled WGS sequence"/>
</dbReference>
<organism evidence="3 5">
    <name type="scientific">Araneus ventricosus</name>
    <name type="common">Orbweaver spider</name>
    <name type="synonym">Epeira ventricosa</name>
    <dbReference type="NCBI Taxonomy" id="182803"/>
    <lineage>
        <taxon>Eukaryota</taxon>
        <taxon>Metazoa</taxon>
        <taxon>Ecdysozoa</taxon>
        <taxon>Arthropoda</taxon>
        <taxon>Chelicerata</taxon>
        <taxon>Arachnida</taxon>
        <taxon>Araneae</taxon>
        <taxon>Araneomorphae</taxon>
        <taxon>Entelegynae</taxon>
        <taxon>Araneoidea</taxon>
        <taxon>Araneidae</taxon>
        <taxon>Araneus</taxon>
    </lineage>
</organism>
<name>A0A4Y2WBV5_ARAVE</name>
<dbReference type="OrthoDB" id="6434347at2759"/>
<proteinExistence type="predicted"/>
<feature type="domain" description="SWIM-type" evidence="2">
    <location>
        <begin position="12"/>
        <end position="43"/>
    </location>
</feature>
<dbReference type="PANTHER" id="PTHR35385:SF2">
    <property type="entry name" value="PROTEIN B, PUTATIVE-RELATED"/>
    <property type="match status" value="1"/>
</dbReference>
<keyword evidence="1" id="KW-0479">Metal-binding</keyword>
<dbReference type="PROSITE" id="PS50966">
    <property type="entry name" value="ZF_SWIM"/>
    <property type="match status" value="1"/>
</dbReference>
<evidence type="ECO:0000313" key="4">
    <source>
        <dbReference type="EMBL" id="GBO33721.1"/>
    </source>
</evidence>
<dbReference type="InterPro" id="IPR007527">
    <property type="entry name" value="Znf_SWIM"/>
</dbReference>
<protein>
    <recommendedName>
        <fullName evidence="2">SWIM-type domain-containing protein</fullName>
    </recommendedName>
</protein>
<dbReference type="GO" id="GO:0008270">
    <property type="term" value="F:zinc ion binding"/>
    <property type="evidence" value="ECO:0007669"/>
    <property type="project" value="UniProtKB-KW"/>
</dbReference>
<reference evidence="3 5" key="1">
    <citation type="journal article" date="2019" name="Sci. Rep.">
        <title>Orb-weaving spider Araneus ventricosus genome elucidates the spidroin gene catalogue.</title>
        <authorList>
            <person name="Kono N."/>
            <person name="Nakamura H."/>
            <person name="Ohtoshi R."/>
            <person name="Moran D.A.P."/>
            <person name="Shinohara A."/>
            <person name="Yoshida Y."/>
            <person name="Fujiwara M."/>
            <person name="Mori M."/>
            <person name="Tomita M."/>
            <person name="Arakawa K."/>
        </authorList>
    </citation>
    <scope>NUCLEOTIDE SEQUENCE [LARGE SCALE GENOMIC DNA]</scope>
</reference>
<keyword evidence="5" id="KW-1185">Reference proteome</keyword>
<gene>
    <name evidence="3" type="ORF">AVEN_235990_1</name>
    <name evidence="4" type="ORF">AVEN_235991_1</name>
</gene>
<dbReference type="AlphaFoldDB" id="A0A4Y2WBV5"/>
<evidence type="ECO:0000259" key="2">
    <source>
        <dbReference type="PROSITE" id="PS50966"/>
    </source>
</evidence>
<dbReference type="PANTHER" id="PTHR35385">
    <property type="entry name" value="PROTEIN B, PUTATIVE-RELATED-RELATED"/>
    <property type="match status" value="1"/>
</dbReference>
<comment type="caution">
    <text evidence="3">The sequence shown here is derived from an EMBL/GenBank/DDBJ whole genome shotgun (WGS) entry which is preliminary data.</text>
</comment>
<keyword evidence="1" id="KW-0862">Zinc</keyword>
<evidence type="ECO:0000256" key="1">
    <source>
        <dbReference type="PROSITE-ProRule" id="PRU00325"/>
    </source>
</evidence>
<dbReference type="EMBL" id="BGPR01057381">
    <property type="protein sequence ID" value="GBO33721.1"/>
    <property type="molecule type" value="Genomic_DNA"/>
</dbReference>